<dbReference type="SUPFAM" id="SSF50475">
    <property type="entry name" value="FMN-binding split barrel"/>
    <property type="match status" value="1"/>
</dbReference>
<dbReference type="Pfam" id="PF12900">
    <property type="entry name" value="Pyridox_ox_2"/>
    <property type="match status" value="1"/>
</dbReference>
<proteinExistence type="predicted"/>
<dbReference type="Proteomes" id="UP000005602">
    <property type="component" value="Unassembled WGS sequence"/>
</dbReference>
<evidence type="ECO:0008006" key="3">
    <source>
        <dbReference type="Google" id="ProtNLM"/>
    </source>
</evidence>
<evidence type="ECO:0000313" key="2">
    <source>
        <dbReference type="Proteomes" id="UP000005602"/>
    </source>
</evidence>
<gene>
    <name evidence="1" type="ORF">STRINF_01215</name>
</gene>
<dbReference type="InterPro" id="IPR024747">
    <property type="entry name" value="Pyridox_Oxase-rel"/>
</dbReference>
<dbReference type="PANTHER" id="PTHR34071">
    <property type="entry name" value="5-NITROIMIDAZOLE ANTIBIOTICS RESISTANCE PROTEIN, NIMA-FAMILY-RELATED PROTEIN-RELATED"/>
    <property type="match status" value="1"/>
</dbReference>
<protein>
    <recommendedName>
        <fullName evidence="3">Flavin-nucleotide-binding protein</fullName>
    </recommendedName>
</protein>
<reference evidence="1" key="2">
    <citation type="submission" date="2013-09" db="EMBL/GenBank/DDBJ databases">
        <title>Draft genome sequence of Streptococcus infantarius subsp. infantarius ATCC BAA-102.</title>
        <authorList>
            <person name="Sudarsanam P."/>
            <person name="Ley R."/>
            <person name="Guruge J."/>
            <person name="Turnbaugh P.J."/>
            <person name="Mahowald M."/>
            <person name="Liep D."/>
            <person name="Gordon J."/>
        </authorList>
    </citation>
    <scope>NUCLEOTIDE SEQUENCE</scope>
    <source>
        <strain evidence="1">ATCC BAA-102</strain>
    </source>
</reference>
<accession>A0ABP2DHH0</accession>
<reference evidence="1" key="1">
    <citation type="submission" date="2008-03" db="EMBL/GenBank/DDBJ databases">
        <authorList>
            <person name="Fulton L."/>
            <person name="Clifton S."/>
            <person name="Fulton B."/>
            <person name="Xu J."/>
            <person name="Minx P."/>
            <person name="Pepin K.H."/>
            <person name="Johnson M."/>
            <person name="Thiruvilangam P."/>
            <person name="Bhonagiri V."/>
            <person name="Nash W.E."/>
            <person name="Mardis E.R."/>
            <person name="Wilson R.K."/>
        </authorList>
    </citation>
    <scope>NUCLEOTIDE SEQUENCE [LARGE SCALE GENOMIC DNA]</scope>
    <source>
        <strain evidence="1">ATCC BAA-102</strain>
    </source>
</reference>
<dbReference type="EMBL" id="ABJK02000020">
    <property type="protein sequence ID" value="EDT47418.1"/>
    <property type="molecule type" value="Genomic_DNA"/>
</dbReference>
<name>A0ABP2DHH0_9STRE</name>
<keyword evidence="2" id="KW-1185">Reference proteome</keyword>
<sequence>MFEKEYGGRFMSEMRRRDRQVTDLAEIKEIIEKNMILHLGLFDKEFPYVVPLHYGYEYDEGKNQFIFYMHGAKQGHKIDLIHQNPNACIQIEGEVIPDYDHEIPCKYGAFFTSFIGRGKAELLEKHDEKAHALNQLMQHQTGKRFEFTEKMTKPVAVIKVVVTDYSAKAKKMKSTK</sequence>
<dbReference type="Gene3D" id="2.30.110.10">
    <property type="entry name" value="Electron Transport, Fmn-binding Protein, Chain A"/>
    <property type="match status" value="1"/>
</dbReference>
<dbReference type="InterPro" id="IPR012349">
    <property type="entry name" value="Split_barrel_FMN-bd"/>
</dbReference>
<comment type="caution">
    <text evidence="1">The sequence shown here is derived from an EMBL/GenBank/DDBJ whole genome shotgun (WGS) entry which is preliminary data.</text>
</comment>
<organism evidence="1 2">
    <name type="scientific">Streptococcus infantarius subsp. infantarius ATCC BAA-102</name>
    <dbReference type="NCBI Taxonomy" id="471872"/>
    <lineage>
        <taxon>Bacteria</taxon>
        <taxon>Bacillati</taxon>
        <taxon>Bacillota</taxon>
        <taxon>Bacilli</taxon>
        <taxon>Lactobacillales</taxon>
        <taxon>Streptococcaceae</taxon>
        <taxon>Streptococcus</taxon>
    </lineage>
</organism>
<evidence type="ECO:0000313" key="1">
    <source>
        <dbReference type="EMBL" id="EDT47418.1"/>
    </source>
</evidence>
<dbReference type="PANTHER" id="PTHR34071:SF2">
    <property type="entry name" value="FLAVIN-NUCLEOTIDE-BINDING PROTEIN"/>
    <property type="match status" value="1"/>
</dbReference>